<evidence type="ECO:0000313" key="4">
    <source>
        <dbReference type="Proteomes" id="UP000468581"/>
    </source>
</evidence>
<gene>
    <name evidence="3" type="ORF">GWK08_18260</name>
</gene>
<feature type="transmembrane region" description="Helical" evidence="1">
    <location>
        <begin position="241"/>
        <end position="262"/>
    </location>
</feature>
<dbReference type="GO" id="GO:0080120">
    <property type="term" value="P:CAAX-box protein maturation"/>
    <property type="evidence" value="ECO:0007669"/>
    <property type="project" value="UniProtKB-ARBA"/>
</dbReference>
<keyword evidence="4" id="KW-1185">Reference proteome</keyword>
<accession>A0A6P0UQL6</accession>
<feature type="transmembrane region" description="Helical" evidence="1">
    <location>
        <begin position="81"/>
        <end position="99"/>
    </location>
</feature>
<keyword evidence="3" id="KW-0645">Protease</keyword>
<dbReference type="AlphaFoldDB" id="A0A6P0UQL6"/>
<sequence length="287" mass="32153">MIQRIPSFALAIIITLAIAIIIKTPFDMIFQESYFSTFQIEYLTLALRMSLIFLMGLILTYKLTEKALSGLSSKYKWSFKYINLIPFYLIALGISTFIGKDLSSINIYNVLLLFFACSLVSFAEEFVFRGFLQPLFITKYNSNKNGIFLGVLLPAILFGSVHLLNLTINDNIPQVIAQSIYAIFIGFFFGVALLKTNKLIPLAITHGLINFFFLFGSLPGFGDATSSGTESVGDPTLSEQISSSLSTVLIFLPLFIIGLIILRKMDKKEIQKKINFNNDQLPISNEQ</sequence>
<organism evidence="3 4">
    <name type="scientific">Leptobacterium flavescens</name>
    <dbReference type="NCBI Taxonomy" id="472055"/>
    <lineage>
        <taxon>Bacteria</taxon>
        <taxon>Pseudomonadati</taxon>
        <taxon>Bacteroidota</taxon>
        <taxon>Flavobacteriia</taxon>
        <taxon>Flavobacteriales</taxon>
        <taxon>Flavobacteriaceae</taxon>
        <taxon>Leptobacterium</taxon>
    </lineage>
</organism>
<name>A0A6P0UQL6_9FLAO</name>
<protein>
    <submittedName>
        <fullName evidence="3">CPBP family intramembrane metalloprotease</fullName>
    </submittedName>
</protein>
<evidence type="ECO:0000259" key="2">
    <source>
        <dbReference type="Pfam" id="PF02517"/>
    </source>
</evidence>
<keyword evidence="1" id="KW-0472">Membrane</keyword>
<dbReference type="Pfam" id="PF02517">
    <property type="entry name" value="Rce1-like"/>
    <property type="match status" value="1"/>
</dbReference>
<evidence type="ECO:0000313" key="3">
    <source>
        <dbReference type="EMBL" id="NER15405.1"/>
    </source>
</evidence>
<feature type="transmembrane region" description="Helical" evidence="1">
    <location>
        <begin position="42"/>
        <end position="61"/>
    </location>
</feature>
<proteinExistence type="predicted"/>
<comment type="caution">
    <text evidence="3">The sequence shown here is derived from an EMBL/GenBank/DDBJ whole genome shotgun (WGS) entry which is preliminary data.</text>
</comment>
<feature type="transmembrane region" description="Helical" evidence="1">
    <location>
        <begin position="174"/>
        <end position="194"/>
    </location>
</feature>
<dbReference type="InterPro" id="IPR003675">
    <property type="entry name" value="Rce1/LyrA-like_dom"/>
</dbReference>
<dbReference type="Proteomes" id="UP000468581">
    <property type="component" value="Unassembled WGS sequence"/>
</dbReference>
<keyword evidence="1" id="KW-1133">Transmembrane helix</keyword>
<feature type="transmembrane region" description="Helical" evidence="1">
    <location>
        <begin position="105"/>
        <end position="127"/>
    </location>
</feature>
<evidence type="ECO:0000256" key="1">
    <source>
        <dbReference type="SAM" id="Phobius"/>
    </source>
</evidence>
<keyword evidence="1" id="KW-0812">Transmembrane</keyword>
<dbReference type="RefSeq" id="WP_163608680.1">
    <property type="nucleotide sequence ID" value="NZ_JAABOO010000004.1"/>
</dbReference>
<feature type="transmembrane region" description="Helical" evidence="1">
    <location>
        <begin position="199"/>
        <end position="221"/>
    </location>
</feature>
<feature type="domain" description="CAAX prenyl protease 2/Lysostaphin resistance protein A-like" evidence="2">
    <location>
        <begin position="109"/>
        <end position="212"/>
    </location>
</feature>
<keyword evidence="3" id="KW-0482">Metalloprotease</keyword>
<keyword evidence="3" id="KW-0378">Hydrolase</keyword>
<dbReference type="GO" id="GO:0008237">
    <property type="term" value="F:metallopeptidase activity"/>
    <property type="evidence" value="ECO:0007669"/>
    <property type="project" value="UniProtKB-KW"/>
</dbReference>
<dbReference type="EMBL" id="JAABOO010000004">
    <property type="protein sequence ID" value="NER15405.1"/>
    <property type="molecule type" value="Genomic_DNA"/>
</dbReference>
<dbReference type="GO" id="GO:0004175">
    <property type="term" value="F:endopeptidase activity"/>
    <property type="evidence" value="ECO:0007669"/>
    <property type="project" value="UniProtKB-ARBA"/>
</dbReference>
<feature type="transmembrane region" description="Helical" evidence="1">
    <location>
        <begin position="5"/>
        <end position="22"/>
    </location>
</feature>
<dbReference type="GO" id="GO:0006508">
    <property type="term" value="P:proteolysis"/>
    <property type="evidence" value="ECO:0007669"/>
    <property type="project" value="UniProtKB-KW"/>
</dbReference>
<reference evidence="3 4" key="1">
    <citation type="submission" date="2020-01" db="EMBL/GenBank/DDBJ databases">
        <title>Leptobacterium flavescens.</title>
        <authorList>
            <person name="Wang G."/>
        </authorList>
    </citation>
    <scope>NUCLEOTIDE SEQUENCE [LARGE SCALE GENOMIC DNA]</scope>
    <source>
        <strain evidence="3 4">KCTC 22160</strain>
    </source>
</reference>
<feature type="transmembrane region" description="Helical" evidence="1">
    <location>
        <begin position="147"/>
        <end position="168"/>
    </location>
</feature>